<evidence type="ECO:0000313" key="9">
    <source>
        <dbReference type="EMBL" id="KMS51807.1"/>
    </source>
</evidence>
<keyword evidence="5 9" id="KW-0418">Kinase</keyword>
<evidence type="ECO:0000259" key="8">
    <source>
        <dbReference type="PROSITE" id="PS50109"/>
    </source>
</evidence>
<dbReference type="InterPro" id="IPR005467">
    <property type="entry name" value="His_kinase_dom"/>
</dbReference>
<dbReference type="AlphaFoldDB" id="A0A0J7XJ93"/>
<keyword evidence="3" id="KW-0597">Phosphoprotein</keyword>
<dbReference type="Gene3D" id="1.10.287.130">
    <property type="match status" value="1"/>
</dbReference>
<gene>
    <name evidence="9" type="ORF">V474_01860</name>
</gene>
<dbReference type="PANTHER" id="PTHR44936">
    <property type="entry name" value="SENSOR PROTEIN CREC"/>
    <property type="match status" value="1"/>
</dbReference>
<keyword evidence="7" id="KW-1133">Transmembrane helix</keyword>
<dbReference type="Pfam" id="PF02518">
    <property type="entry name" value="HATPase_c"/>
    <property type="match status" value="1"/>
</dbReference>
<dbReference type="InterPro" id="IPR036890">
    <property type="entry name" value="HATPase_C_sf"/>
</dbReference>
<dbReference type="GO" id="GO:0004673">
    <property type="term" value="F:protein histidine kinase activity"/>
    <property type="evidence" value="ECO:0007669"/>
    <property type="project" value="UniProtKB-EC"/>
</dbReference>
<comment type="catalytic activity">
    <reaction evidence="1">
        <text>ATP + protein L-histidine = ADP + protein N-phospho-L-histidine.</text>
        <dbReference type="EC" id="2.7.13.3"/>
    </reaction>
</comment>
<organism evidence="9 10">
    <name type="scientific">Novosphingobium barchaimii LL02</name>
    <dbReference type="NCBI Taxonomy" id="1114963"/>
    <lineage>
        <taxon>Bacteria</taxon>
        <taxon>Pseudomonadati</taxon>
        <taxon>Pseudomonadota</taxon>
        <taxon>Alphaproteobacteria</taxon>
        <taxon>Sphingomonadales</taxon>
        <taxon>Sphingomonadaceae</taxon>
        <taxon>Novosphingobium</taxon>
    </lineage>
</organism>
<evidence type="ECO:0000256" key="2">
    <source>
        <dbReference type="ARBA" id="ARBA00012438"/>
    </source>
</evidence>
<dbReference type="PATRIC" id="fig|1114963.3.peg.3978"/>
<feature type="transmembrane region" description="Helical" evidence="7">
    <location>
        <begin position="282"/>
        <end position="302"/>
    </location>
</feature>
<comment type="caution">
    <text evidence="9">The sequence shown here is derived from an EMBL/GenBank/DDBJ whole genome shotgun (WGS) entry which is preliminary data.</text>
</comment>
<name>A0A0J7XJ93_9SPHN</name>
<evidence type="ECO:0000256" key="7">
    <source>
        <dbReference type="SAM" id="Phobius"/>
    </source>
</evidence>
<proteinExistence type="predicted"/>
<dbReference type="Proteomes" id="UP000052268">
    <property type="component" value="Unassembled WGS sequence"/>
</dbReference>
<protein>
    <recommendedName>
        <fullName evidence="2">histidine kinase</fullName>
        <ecNumber evidence="2">2.7.13.3</ecNumber>
    </recommendedName>
</protein>
<feature type="transmembrane region" description="Helical" evidence="7">
    <location>
        <begin position="133"/>
        <end position="153"/>
    </location>
</feature>
<dbReference type="InterPro" id="IPR003594">
    <property type="entry name" value="HATPase_dom"/>
</dbReference>
<dbReference type="Gene3D" id="3.30.565.10">
    <property type="entry name" value="Histidine kinase-like ATPase, C-terminal domain"/>
    <property type="match status" value="1"/>
</dbReference>
<dbReference type="SUPFAM" id="SSF55874">
    <property type="entry name" value="ATPase domain of HSP90 chaperone/DNA topoisomerase II/histidine kinase"/>
    <property type="match status" value="1"/>
</dbReference>
<evidence type="ECO:0000256" key="3">
    <source>
        <dbReference type="ARBA" id="ARBA00022553"/>
    </source>
</evidence>
<dbReference type="InterPro" id="IPR050980">
    <property type="entry name" value="2C_sensor_his_kinase"/>
</dbReference>
<reference evidence="9 10" key="1">
    <citation type="journal article" date="2015" name="G3 (Bethesda)">
        <title>Insights into Ongoing Evolution of the Hexachlorocyclohexane Catabolic Pathway from Comparative Genomics of Ten Sphingomonadaceae Strains.</title>
        <authorList>
            <person name="Pearce S.L."/>
            <person name="Oakeshott J.G."/>
            <person name="Pandey G."/>
        </authorList>
    </citation>
    <scope>NUCLEOTIDE SEQUENCE [LARGE SCALE GENOMIC DNA]</scope>
    <source>
        <strain evidence="9 10">LL02</strain>
    </source>
</reference>
<feature type="domain" description="Histidine kinase" evidence="8">
    <location>
        <begin position="337"/>
        <end position="529"/>
    </location>
</feature>
<dbReference type="EC" id="2.7.13.3" evidence="2"/>
<evidence type="ECO:0000256" key="1">
    <source>
        <dbReference type="ARBA" id="ARBA00000085"/>
    </source>
</evidence>
<accession>A0A0J7XJ93</accession>
<evidence type="ECO:0000313" key="10">
    <source>
        <dbReference type="Proteomes" id="UP000052268"/>
    </source>
</evidence>
<evidence type="ECO:0000256" key="4">
    <source>
        <dbReference type="ARBA" id="ARBA00022679"/>
    </source>
</evidence>
<dbReference type="RefSeq" id="WP_236711334.1">
    <property type="nucleotide sequence ID" value="NZ_KQ130457.1"/>
</dbReference>
<keyword evidence="7" id="KW-0472">Membrane</keyword>
<feature type="transmembrane region" description="Helical" evidence="7">
    <location>
        <begin position="27"/>
        <end position="54"/>
    </location>
</feature>
<keyword evidence="6" id="KW-0902">Two-component regulatory system</keyword>
<dbReference type="EMBL" id="JACU01000010">
    <property type="protein sequence ID" value="KMS51807.1"/>
    <property type="molecule type" value="Genomic_DNA"/>
</dbReference>
<sequence>MISRATPPRTGSLLPGAAPKKREVPLLVAYAFSFAFLHWTASPWGGAGFFSLWYPPAGLRFAMLWNCGPRITPWLIVAELCADIATGVIHLGAPDTLQAMTGIMRPGITYGIAIAAVRHIAREHTDTLALPPMTLGLAAVAAPALNALMVVPFEALLPSDAGRYRIGVDIAISLTGLAVGDLLGILVLAPLLLWLAAVAGAPRRMRIAMPPLRPVLEDATVIGGCLLLTIALWRAGLGAQPAPGLLAGAWIGLRHGRIAAWLAILAQVLVFLPYSAGPLDDAARLELHLGIAAVVLVTWLAGSFSDAQKTSRAAIDKRNRLLFQAERLKTLRAMSVAVIHEISQPLSTLAIEAGHLRSVTQDLDPEIADSAALVDRKARALSDLVRRLRRFGGRDVDEPSPLPVAMLMQTACQIVAAEVRGSSGRLECAAVAPDLVVQAQEIELTQALVNLLRNAFAASPGETVSVRAYAVRGEARIEVANPVTVASASAGMGVGLVIARTIIEAHGGTLVREDETACIRFALTLPLLAGATI</sequence>
<keyword evidence="10" id="KW-1185">Reference proteome</keyword>
<dbReference type="GO" id="GO:0000160">
    <property type="term" value="P:phosphorelay signal transduction system"/>
    <property type="evidence" value="ECO:0007669"/>
    <property type="project" value="UniProtKB-KW"/>
</dbReference>
<dbReference type="PROSITE" id="PS50109">
    <property type="entry name" value="HIS_KIN"/>
    <property type="match status" value="1"/>
</dbReference>
<dbReference type="PANTHER" id="PTHR44936:SF9">
    <property type="entry name" value="SENSOR PROTEIN CREC"/>
    <property type="match status" value="1"/>
</dbReference>
<feature type="transmembrane region" description="Helical" evidence="7">
    <location>
        <begin position="258"/>
        <end position="276"/>
    </location>
</feature>
<keyword evidence="7" id="KW-0812">Transmembrane</keyword>
<dbReference type="SMART" id="SM00387">
    <property type="entry name" value="HATPase_c"/>
    <property type="match status" value="1"/>
</dbReference>
<feature type="transmembrane region" description="Helical" evidence="7">
    <location>
        <begin position="219"/>
        <end position="237"/>
    </location>
</feature>
<evidence type="ECO:0000256" key="6">
    <source>
        <dbReference type="ARBA" id="ARBA00023012"/>
    </source>
</evidence>
<keyword evidence="4" id="KW-0808">Transferase</keyword>
<evidence type="ECO:0000256" key="5">
    <source>
        <dbReference type="ARBA" id="ARBA00022777"/>
    </source>
</evidence>
<feature type="transmembrane region" description="Helical" evidence="7">
    <location>
        <begin position="174"/>
        <end position="199"/>
    </location>
</feature>